<feature type="compositionally biased region" description="Low complexity" evidence="2">
    <location>
        <begin position="726"/>
        <end position="740"/>
    </location>
</feature>
<feature type="compositionally biased region" description="Polar residues" evidence="2">
    <location>
        <begin position="850"/>
        <end position="870"/>
    </location>
</feature>
<evidence type="ECO:0000256" key="2">
    <source>
        <dbReference type="SAM" id="MobiDB-lite"/>
    </source>
</evidence>
<evidence type="ECO:0000259" key="3">
    <source>
        <dbReference type="Pfam" id="PF08729"/>
    </source>
</evidence>
<dbReference type="OrthoDB" id="68076at2759"/>
<comment type="caution">
    <text evidence="5">The sequence shown here is derived from an EMBL/GenBank/DDBJ whole genome shotgun (WGS) entry which is preliminary data.</text>
</comment>
<feature type="region of interest" description="Disordered" evidence="2">
    <location>
        <begin position="354"/>
        <end position="386"/>
    </location>
</feature>
<feature type="compositionally biased region" description="Polar residues" evidence="2">
    <location>
        <begin position="142"/>
        <end position="155"/>
    </location>
</feature>
<sequence length="1013" mass="111382">MDVGLGYDESDPFVDNSECYDELVPSVLTTRFGGFYINSGELHFKEISGDSDDSDFQVQKRKKKTQKRKKRKALDSDDDKQIKSKKRQLSGSSDTPKKKIKKKLHRQFSSGIDEKKKKKKKLNLPKAPTIAELLKTKKDLSSETTKSTGPQNSNGPGILNGPDISQVPVSGGGAHPLENIDPSLDLGMAHLPMDSDMAAILNDTLAGMGDGDDLADVDMLGLQANGEQEEEEVKMPLDIPSQLEKDVNKIKEAARKSMEGKCKFFTPTVNSLLLDIENQTRNLTCGKRSTIYNHLAYHLPCSKDTLLKRAKKLRLGAQDSQLKEPIINLKEAISEVMPAQIERYQEECIAAEQAKQERIEEEEKNDKNASQDEDEEKSRGPKSQAPRKKFFWTDHLRNLLCHVVSIKLKTYEMSKTRSQSAEDYLKAFLDAEIKPLWPPGWMQTRMLFKESRSVHSPITSMPPKQKKLIPPLKKSQPKKVDINSSQTSLPASASKEPSPDSQRDHSRNISPYSGDSVSPSRVTKPPGEGLTILDYAENSNDMENVEKELPQESDGGTLSLLASAMSEVVKELEKEKTAGHLKDSVSRNETEEPKHYSATRSENIDTMDKPDRCLPLSPEDDARKSGMSSQSLKQLVSPSVLVKKSSSNNKEQGSLQSPPRVSPMHSPTASPLSMDSFSQPTVRLMRQPVLDKISTLHPDSRVIVKTLPPLTTSDSKTHVSRKESHSSSSASHLKRSSPSLAGAHSSKVPPVSPLSNYSKTPSPSTSPSGQEGIRSQTIYTKHHPLSERLPHQLSSHSSKIPSSAHSPNSLQYKVTSTTHRVSPSRMSPGMTPNSMSFPASHIGSGFGIASQQSSLSSVQRPNPVKLSSNIPRRGSFPSMLNQVVSSPLTSPTLTSEDVPHPHSRGFQQITLSDLTRKVSSSHSSASYPRLSTSGMMGRSASVDQVSPTLEGGGMRPSLIPGMGYMPGQNREEVHPLLYGLASRQQLPHSALTSTPFFPDPNYDNTTQGQPRLL</sequence>
<feature type="domain" description="Hpc2-related" evidence="3">
    <location>
        <begin position="2"/>
        <end position="42"/>
    </location>
</feature>
<feature type="compositionally biased region" description="Polar residues" evidence="2">
    <location>
        <begin position="482"/>
        <end position="491"/>
    </location>
</feature>
<evidence type="ECO:0000256" key="1">
    <source>
        <dbReference type="ARBA" id="ARBA00022553"/>
    </source>
</evidence>
<dbReference type="AlphaFoldDB" id="A0A9Q1BJL7"/>
<feature type="region of interest" description="Disordered" evidence="2">
    <location>
        <begin position="914"/>
        <end position="938"/>
    </location>
</feature>
<dbReference type="EMBL" id="JAIZAY010000015">
    <property type="protein sequence ID" value="KAJ8027850.1"/>
    <property type="molecule type" value="Genomic_DNA"/>
</dbReference>
<feature type="compositionally biased region" description="Basic and acidic residues" evidence="2">
    <location>
        <begin position="715"/>
        <end position="725"/>
    </location>
</feature>
<feature type="region of interest" description="Disordered" evidence="2">
    <location>
        <begin position="850"/>
        <end position="873"/>
    </location>
</feature>
<feature type="compositionally biased region" description="Basic and acidic residues" evidence="2">
    <location>
        <begin position="571"/>
        <end position="595"/>
    </location>
</feature>
<feature type="compositionally biased region" description="Polar residues" evidence="2">
    <location>
        <begin position="914"/>
        <end position="934"/>
    </location>
</feature>
<accession>A0A9Q1BJL7</accession>
<feature type="compositionally biased region" description="Basic and acidic residues" evidence="2">
    <location>
        <begin position="602"/>
        <end position="612"/>
    </location>
</feature>
<evidence type="ECO:0000259" key="4">
    <source>
        <dbReference type="Pfam" id="PF14075"/>
    </source>
</evidence>
<feature type="region of interest" description="Disordered" evidence="2">
    <location>
        <begin position="454"/>
        <end position="532"/>
    </location>
</feature>
<proteinExistence type="predicted"/>
<dbReference type="Pfam" id="PF14075">
    <property type="entry name" value="UBN_AB"/>
    <property type="match status" value="1"/>
</dbReference>
<evidence type="ECO:0000313" key="5">
    <source>
        <dbReference type="EMBL" id="KAJ8027850.1"/>
    </source>
</evidence>
<feature type="compositionally biased region" description="Low complexity" evidence="2">
    <location>
        <begin position="758"/>
        <end position="768"/>
    </location>
</feature>
<feature type="region of interest" description="Disordered" evidence="2">
    <location>
        <begin position="789"/>
        <end position="813"/>
    </location>
</feature>
<gene>
    <name evidence="5" type="ORF">HOLleu_29922</name>
</gene>
<feature type="compositionally biased region" description="Basic and acidic residues" evidence="2">
    <location>
        <begin position="497"/>
        <end position="507"/>
    </location>
</feature>
<feature type="region of interest" description="Disordered" evidence="2">
    <location>
        <begin position="707"/>
        <end position="772"/>
    </location>
</feature>
<keyword evidence="6" id="KW-1185">Reference proteome</keyword>
<name>A0A9Q1BJL7_HOLLE</name>
<feature type="compositionally biased region" description="Polar residues" evidence="2">
    <location>
        <begin position="508"/>
        <end position="521"/>
    </location>
</feature>
<dbReference type="InterPro" id="IPR026947">
    <property type="entry name" value="UBN_middle_dom"/>
</dbReference>
<feature type="region of interest" description="Disordered" evidence="2">
    <location>
        <begin position="571"/>
        <end position="680"/>
    </location>
</feature>
<feature type="compositionally biased region" description="Low complexity" evidence="2">
    <location>
        <begin position="628"/>
        <end position="647"/>
    </location>
</feature>
<dbReference type="PANTHER" id="PTHR21669">
    <property type="entry name" value="CAPZ-INTERACTING PROTEIN AND RELATED PROTEINS"/>
    <property type="match status" value="1"/>
</dbReference>
<feature type="compositionally biased region" description="Basic and acidic residues" evidence="2">
    <location>
        <begin position="73"/>
        <end position="82"/>
    </location>
</feature>
<dbReference type="Pfam" id="PF08729">
    <property type="entry name" value="HUN"/>
    <property type="match status" value="1"/>
</dbReference>
<feature type="compositionally biased region" description="Low complexity" evidence="2">
    <location>
        <begin position="794"/>
        <end position="809"/>
    </location>
</feature>
<feature type="region of interest" description="Disordered" evidence="2">
    <location>
        <begin position="990"/>
        <end position="1013"/>
    </location>
</feature>
<keyword evidence="1" id="KW-0597">Phosphoprotein</keyword>
<dbReference type="Proteomes" id="UP001152320">
    <property type="component" value="Chromosome 15"/>
</dbReference>
<feature type="compositionally biased region" description="Polar residues" evidence="2">
    <location>
        <begin position="1002"/>
        <end position="1013"/>
    </location>
</feature>
<evidence type="ECO:0000313" key="6">
    <source>
        <dbReference type="Proteomes" id="UP001152320"/>
    </source>
</evidence>
<protein>
    <submittedName>
        <fullName evidence="5">Ubinuclein-2</fullName>
    </submittedName>
</protein>
<dbReference type="InterPro" id="IPR014840">
    <property type="entry name" value="HRD"/>
</dbReference>
<dbReference type="GO" id="GO:0005634">
    <property type="term" value="C:nucleus"/>
    <property type="evidence" value="ECO:0007669"/>
    <property type="project" value="TreeGrafter"/>
</dbReference>
<reference evidence="5" key="1">
    <citation type="submission" date="2021-10" db="EMBL/GenBank/DDBJ databases">
        <title>Tropical sea cucumber genome reveals ecological adaptation and Cuvierian tubules defense mechanism.</title>
        <authorList>
            <person name="Chen T."/>
        </authorList>
    </citation>
    <scope>NUCLEOTIDE SEQUENCE</scope>
    <source>
        <strain evidence="5">Nanhai2018</strain>
        <tissue evidence="5">Muscle</tissue>
    </source>
</reference>
<feature type="compositionally biased region" description="Basic residues" evidence="2">
    <location>
        <begin position="59"/>
        <end position="72"/>
    </location>
</feature>
<feature type="compositionally biased region" description="Polar residues" evidence="2">
    <location>
        <begin position="648"/>
        <end position="680"/>
    </location>
</feature>
<feature type="region of interest" description="Disordered" evidence="2">
    <location>
        <begin position="48"/>
        <end position="178"/>
    </location>
</feature>
<dbReference type="GO" id="GO:0006325">
    <property type="term" value="P:chromatin organization"/>
    <property type="evidence" value="ECO:0007669"/>
    <property type="project" value="TreeGrafter"/>
</dbReference>
<dbReference type="PANTHER" id="PTHR21669:SF28">
    <property type="entry name" value="YEMANUCLEIN"/>
    <property type="match status" value="1"/>
</dbReference>
<feature type="domain" description="Ubinuclein middle" evidence="4">
    <location>
        <begin position="236"/>
        <end position="449"/>
    </location>
</feature>
<organism evidence="5 6">
    <name type="scientific">Holothuria leucospilota</name>
    <name type="common">Black long sea cucumber</name>
    <name type="synonym">Mertensiothuria leucospilota</name>
    <dbReference type="NCBI Taxonomy" id="206669"/>
    <lineage>
        <taxon>Eukaryota</taxon>
        <taxon>Metazoa</taxon>
        <taxon>Echinodermata</taxon>
        <taxon>Eleutherozoa</taxon>
        <taxon>Echinozoa</taxon>
        <taxon>Holothuroidea</taxon>
        <taxon>Aspidochirotacea</taxon>
        <taxon>Aspidochirotida</taxon>
        <taxon>Holothuriidae</taxon>
        <taxon>Holothuria</taxon>
    </lineage>
</organism>